<dbReference type="GO" id="GO:0005506">
    <property type="term" value="F:iron ion binding"/>
    <property type="evidence" value="ECO:0007669"/>
    <property type="project" value="InterPro"/>
</dbReference>
<dbReference type="PRINTS" id="PR00467">
    <property type="entry name" value="MAMLPOXGNASE"/>
</dbReference>
<keyword evidence="2" id="KW-0479">Metal-binding</keyword>
<dbReference type="EMBL" id="CM014093">
    <property type="protein sequence ID" value="TKS85121.1"/>
    <property type="molecule type" value="Genomic_DNA"/>
</dbReference>
<protein>
    <submittedName>
        <fullName evidence="7">Arachidonate 5-lipoxygenase</fullName>
    </submittedName>
</protein>
<dbReference type="PROSITE" id="PS51393">
    <property type="entry name" value="LIPOXYGENASE_3"/>
    <property type="match status" value="1"/>
</dbReference>
<keyword evidence="8" id="KW-1185">Reference proteome</keyword>
<evidence type="ECO:0000313" key="7">
    <source>
        <dbReference type="EMBL" id="TKS85121.1"/>
    </source>
</evidence>
<evidence type="ECO:0000256" key="3">
    <source>
        <dbReference type="ARBA" id="ARBA00022964"/>
    </source>
</evidence>
<dbReference type="STRING" id="240159.A0A4U5VC31"/>
<evidence type="ECO:0000256" key="2">
    <source>
        <dbReference type="ARBA" id="ARBA00022723"/>
    </source>
</evidence>
<dbReference type="InterPro" id="IPR036226">
    <property type="entry name" value="LipOase_C_sf"/>
</dbReference>
<keyword evidence="5" id="KW-0732">Signal</keyword>
<reference evidence="7 8" key="1">
    <citation type="submission" date="2019-01" db="EMBL/GenBank/DDBJ databases">
        <title>Genome Assembly of Collichthys lucidus.</title>
        <authorList>
            <person name="Cai M."/>
            <person name="Xiao S."/>
        </authorList>
    </citation>
    <scope>NUCLEOTIDE SEQUENCE [LARGE SCALE GENOMIC DNA]</scope>
    <source>
        <strain evidence="7">JT15FE1705JMU</strain>
        <tissue evidence="7">Muscle</tissue>
    </source>
</reference>
<evidence type="ECO:0000259" key="6">
    <source>
        <dbReference type="PROSITE" id="PS51393"/>
    </source>
</evidence>
<keyword evidence="4" id="KW-0560">Oxidoreductase</keyword>
<dbReference type="InterPro" id="IPR001885">
    <property type="entry name" value="LipOase_mml"/>
</dbReference>
<dbReference type="Gene3D" id="1.20.245.10">
    <property type="entry name" value="Lipoxygenase-1, Domain 5"/>
    <property type="match status" value="1"/>
</dbReference>
<dbReference type="AlphaFoldDB" id="A0A4U5VC31"/>
<accession>A0A4U5VC31</accession>
<evidence type="ECO:0000256" key="4">
    <source>
        <dbReference type="ARBA" id="ARBA00023002"/>
    </source>
</evidence>
<dbReference type="PANTHER" id="PTHR11771">
    <property type="entry name" value="LIPOXYGENASE"/>
    <property type="match status" value="1"/>
</dbReference>
<dbReference type="InterPro" id="IPR000907">
    <property type="entry name" value="LipOase"/>
</dbReference>
<dbReference type="InterPro" id="IPR013819">
    <property type="entry name" value="LipOase_C"/>
</dbReference>
<evidence type="ECO:0000256" key="5">
    <source>
        <dbReference type="SAM" id="SignalP"/>
    </source>
</evidence>
<sequence length="291" mass="32721">MENQQILLLHLLFLLQEGMFLSSDAHRTVIQLVGSRGVSERVPLAERFPWSSAIGSSGSPAHHSRHLVLFEGCRETPEGGVSLFPCYRFVSRSTSLALRDSMRVNELTERRRTFRWSCYDDGLPETMKANNIMSLPAEARFSVSKATDMILTVSKVMVEHLWMEDWFFGYQFLNGANPTLIRRCKEIPPNMAVTEEMVGASLGGGASLCQEMETPHARRHNDDRPYSASIGSDLETAFQRGSVFLVDYRLLDALTANTVNRKQNYLTAPLILLHLNAHNQLLPIAIQVDPT</sequence>
<proteinExistence type="inferred from homology"/>
<dbReference type="GO" id="GO:0034440">
    <property type="term" value="P:lipid oxidation"/>
    <property type="evidence" value="ECO:0007669"/>
    <property type="project" value="InterPro"/>
</dbReference>
<organism evidence="7 8">
    <name type="scientific">Collichthys lucidus</name>
    <name type="common">Big head croaker</name>
    <name type="synonym">Sciaena lucida</name>
    <dbReference type="NCBI Taxonomy" id="240159"/>
    <lineage>
        <taxon>Eukaryota</taxon>
        <taxon>Metazoa</taxon>
        <taxon>Chordata</taxon>
        <taxon>Craniata</taxon>
        <taxon>Vertebrata</taxon>
        <taxon>Euteleostomi</taxon>
        <taxon>Actinopterygii</taxon>
        <taxon>Neopterygii</taxon>
        <taxon>Teleostei</taxon>
        <taxon>Neoteleostei</taxon>
        <taxon>Acanthomorphata</taxon>
        <taxon>Eupercaria</taxon>
        <taxon>Sciaenidae</taxon>
        <taxon>Collichthys</taxon>
    </lineage>
</organism>
<name>A0A4U5VC31_COLLU</name>
<dbReference type="SUPFAM" id="SSF48484">
    <property type="entry name" value="Lipoxigenase"/>
    <property type="match status" value="1"/>
</dbReference>
<dbReference type="Gene3D" id="3.10.450.60">
    <property type="match status" value="1"/>
</dbReference>
<dbReference type="GO" id="GO:0016702">
    <property type="term" value="F:oxidoreductase activity, acting on single donors with incorporation of molecular oxygen, incorporation of two atoms of oxygen"/>
    <property type="evidence" value="ECO:0007669"/>
    <property type="project" value="InterPro"/>
</dbReference>
<gene>
    <name evidence="7" type="ORF">D9C73_018110</name>
</gene>
<comment type="similarity">
    <text evidence="1">Belongs to the lipoxygenase family.</text>
</comment>
<feature type="signal peptide" evidence="5">
    <location>
        <begin position="1"/>
        <end position="25"/>
    </location>
</feature>
<feature type="chain" id="PRO_5020654982" evidence="5">
    <location>
        <begin position="26"/>
        <end position="291"/>
    </location>
</feature>
<evidence type="ECO:0000313" key="8">
    <source>
        <dbReference type="Proteomes" id="UP000298787"/>
    </source>
</evidence>
<keyword evidence="3" id="KW-0223">Dioxygenase</keyword>
<feature type="domain" description="Lipoxygenase" evidence="6">
    <location>
        <begin position="162"/>
        <end position="291"/>
    </location>
</feature>
<evidence type="ECO:0000256" key="1">
    <source>
        <dbReference type="ARBA" id="ARBA00009419"/>
    </source>
</evidence>
<dbReference type="Proteomes" id="UP000298787">
    <property type="component" value="Chromosome 16"/>
</dbReference>